<keyword evidence="3 9" id="KW-0597">Phosphoprotein</keyword>
<dbReference type="InterPro" id="IPR051271">
    <property type="entry name" value="2C-system_Tx_regulators"/>
</dbReference>
<name>A0ABW5C4C0_9BACI</name>
<dbReference type="PROSITE" id="PS50110">
    <property type="entry name" value="RESPONSE_REGULATORY"/>
    <property type="match status" value="1"/>
</dbReference>
<evidence type="ECO:0000256" key="5">
    <source>
        <dbReference type="ARBA" id="ARBA00023015"/>
    </source>
</evidence>
<sequence>MINVLIVEDDPMVAEFNKRYLEQVDGFLLVDIANCVKEALDVIEEKNVDLLLLDVFMPGENGLSLLRKVREEKQDIDAILITAASDVEKIQEALRNGAVDYLIKPFEFDRFEQALRTYREQHVYLKRQRTINQEDLDQLLLVKEEDNDQGILKPLPKGLSRKTLVTVLEAVKKQGKAPFSTDVIAEVTEISRVSVRKYLKFLNDIGVIDETLTYGIGRPLYSYIYNADKQYLLDGYE</sequence>
<gene>
    <name evidence="11" type="ORF">ACFSKK_23750</name>
</gene>
<dbReference type="Proteomes" id="UP001597318">
    <property type="component" value="Unassembled WGS sequence"/>
</dbReference>
<accession>A0ABW5C4C0</accession>
<dbReference type="Pfam" id="PF00072">
    <property type="entry name" value="Response_reg"/>
    <property type="match status" value="1"/>
</dbReference>
<evidence type="ECO:0000256" key="9">
    <source>
        <dbReference type="PROSITE-ProRule" id="PRU00169"/>
    </source>
</evidence>
<dbReference type="RefSeq" id="WP_247347094.1">
    <property type="nucleotide sequence ID" value="NZ_CP095550.1"/>
</dbReference>
<dbReference type="InterPro" id="IPR011006">
    <property type="entry name" value="CheY-like_superfamily"/>
</dbReference>
<dbReference type="InterPro" id="IPR036390">
    <property type="entry name" value="WH_DNA-bd_sf"/>
</dbReference>
<protein>
    <submittedName>
        <fullName evidence="11">Response regulator</fullName>
    </submittedName>
</protein>
<dbReference type="InterPro" id="IPR001789">
    <property type="entry name" value="Sig_transdc_resp-reg_receiver"/>
</dbReference>
<evidence type="ECO:0000256" key="1">
    <source>
        <dbReference type="ARBA" id="ARBA00004496"/>
    </source>
</evidence>
<evidence type="ECO:0000256" key="2">
    <source>
        <dbReference type="ARBA" id="ARBA00022490"/>
    </source>
</evidence>
<reference evidence="12" key="1">
    <citation type="journal article" date="2019" name="Int. J. Syst. Evol. Microbiol.">
        <title>The Global Catalogue of Microorganisms (GCM) 10K type strain sequencing project: providing services to taxonomists for standard genome sequencing and annotation.</title>
        <authorList>
            <consortium name="The Broad Institute Genomics Platform"/>
            <consortium name="The Broad Institute Genome Sequencing Center for Infectious Disease"/>
            <person name="Wu L."/>
            <person name="Ma J."/>
        </authorList>
    </citation>
    <scope>NUCLEOTIDE SEQUENCE [LARGE SCALE GENOMIC DNA]</scope>
    <source>
        <strain evidence="12">CGMCC 1.15474</strain>
    </source>
</reference>
<keyword evidence="6" id="KW-0238">DNA-binding</keyword>
<keyword evidence="2" id="KW-0963">Cytoplasm</keyword>
<evidence type="ECO:0000256" key="3">
    <source>
        <dbReference type="ARBA" id="ARBA00022553"/>
    </source>
</evidence>
<keyword evidence="4" id="KW-0902">Two-component regulatory system</keyword>
<dbReference type="SMART" id="SM00448">
    <property type="entry name" value="REC"/>
    <property type="match status" value="1"/>
</dbReference>
<comment type="caution">
    <text evidence="11">The sequence shown here is derived from an EMBL/GenBank/DDBJ whole genome shotgun (WGS) entry which is preliminary data.</text>
</comment>
<keyword evidence="8" id="KW-0804">Transcription</keyword>
<evidence type="ECO:0000256" key="4">
    <source>
        <dbReference type="ARBA" id="ARBA00023012"/>
    </source>
</evidence>
<keyword evidence="5" id="KW-0805">Transcription regulation</keyword>
<feature type="domain" description="Response regulatory" evidence="10">
    <location>
        <begin position="3"/>
        <end position="119"/>
    </location>
</feature>
<dbReference type="PANTHER" id="PTHR45526:SF1">
    <property type="entry name" value="TRANSCRIPTIONAL REGULATORY PROTEIN DCUR-RELATED"/>
    <property type="match status" value="1"/>
</dbReference>
<dbReference type="SUPFAM" id="SSF46785">
    <property type="entry name" value="Winged helix' DNA-binding domain"/>
    <property type="match status" value="1"/>
</dbReference>
<dbReference type="EMBL" id="JBHUIK010000008">
    <property type="protein sequence ID" value="MFD2216695.1"/>
    <property type="molecule type" value="Genomic_DNA"/>
</dbReference>
<dbReference type="SUPFAM" id="SSF52172">
    <property type="entry name" value="CheY-like"/>
    <property type="match status" value="1"/>
</dbReference>
<evidence type="ECO:0000256" key="6">
    <source>
        <dbReference type="ARBA" id="ARBA00023125"/>
    </source>
</evidence>
<evidence type="ECO:0000313" key="12">
    <source>
        <dbReference type="Proteomes" id="UP001597318"/>
    </source>
</evidence>
<dbReference type="InterPro" id="IPR024187">
    <property type="entry name" value="Sig_transdc_resp-reg_cit/mal"/>
</dbReference>
<dbReference type="CDD" id="cd19925">
    <property type="entry name" value="REC_citrate_TCS"/>
    <property type="match status" value="1"/>
</dbReference>
<dbReference type="PIRSF" id="PIRSF006171">
    <property type="entry name" value="RR_citrat_malat"/>
    <property type="match status" value="1"/>
</dbReference>
<proteinExistence type="predicted"/>
<evidence type="ECO:0000256" key="8">
    <source>
        <dbReference type="ARBA" id="ARBA00023163"/>
    </source>
</evidence>
<dbReference type="Gene3D" id="3.40.50.2300">
    <property type="match status" value="1"/>
</dbReference>
<dbReference type="PANTHER" id="PTHR45526">
    <property type="entry name" value="TRANSCRIPTIONAL REGULATORY PROTEIN DPIA"/>
    <property type="match status" value="1"/>
</dbReference>
<evidence type="ECO:0000259" key="10">
    <source>
        <dbReference type="PROSITE" id="PS50110"/>
    </source>
</evidence>
<keyword evidence="12" id="KW-1185">Reference proteome</keyword>
<evidence type="ECO:0000313" key="11">
    <source>
        <dbReference type="EMBL" id="MFD2216695.1"/>
    </source>
</evidence>
<comment type="subcellular location">
    <subcellularLocation>
        <location evidence="1">Cytoplasm</location>
    </subcellularLocation>
</comment>
<feature type="modified residue" description="4-aspartylphosphate" evidence="9">
    <location>
        <position position="54"/>
    </location>
</feature>
<keyword evidence="7" id="KW-0010">Activator</keyword>
<evidence type="ECO:0000256" key="7">
    <source>
        <dbReference type="ARBA" id="ARBA00023159"/>
    </source>
</evidence>
<organism evidence="11 12">
    <name type="scientific">Metabacillus endolithicus</name>
    <dbReference type="NCBI Taxonomy" id="1535204"/>
    <lineage>
        <taxon>Bacteria</taxon>
        <taxon>Bacillati</taxon>
        <taxon>Bacillota</taxon>
        <taxon>Bacilli</taxon>
        <taxon>Bacillales</taxon>
        <taxon>Bacillaceae</taxon>
        <taxon>Metabacillus</taxon>
    </lineage>
</organism>